<accession>A0A8S4SLR7</accession>
<dbReference type="AlphaFoldDB" id="A0A8S4SLR7"/>
<evidence type="ECO:0000256" key="1">
    <source>
        <dbReference type="SAM" id="MobiDB-lite"/>
    </source>
</evidence>
<dbReference type="EMBL" id="CAKXAJ010026428">
    <property type="protein sequence ID" value="CAH2268254.1"/>
    <property type="molecule type" value="Genomic_DNA"/>
</dbReference>
<reference evidence="2" key="1">
    <citation type="submission" date="2022-03" db="EMBL/GenBank/DDBJ databases">
        <authorList>
            <person name="Lindestad O."/>
        </authorList>
    </citation>
    <scope>NUCLEOTIDE SEQUENCE</scope>
</reference>
<feature type="region of interest" description="Disordered" evidence="1">
    <location>
        <begin position="52"/>
        <end position="153"/>
    </location>
</feature>
<feature type="compositionally biased region" description="Basic and acidic residues" evidence="1">
    <location>
        <begin position="60"/>
        <end position="140"/>
    </location>
</feature>
<organism evidence="2 3">
    <name type="scientific">Pararge aegeria aegeria</name>
    <dbReference type="NCBI Taxonomy" id="348720"/>
    <lineage>
        <taxon>Eukaryota</taxon>
        <taxon>Metazoa</taxon>
        <taxon>Ecdysozoa</taxon>
        <taxon>Arthropoda</taxon>
        <taxon>Hexapoda</taxon>
        <taxon>Insecta</taxon>
        <taxon>Pterygota</taxon>
        <taxon>Neoptera</taxon>
        <taxon>Endopterygota</taxon>
        <taxon>Lepidoptera</taxon>
        <taxon>Glossata</taxon>
        <taxon>Ditrysia</taxon>
        <taxon>Papilionoidea</taxon>
        <taxon>Nymphalidae</taxon>
        <taxon>Satyrinae</taxon>
        <taxon>Satyrini</taxon>
        <taxon>Parargina</taxon>
        <taxon>Pararge</taxon>
    </lineage>
</organism>
<proteinExistence type="predicted"/>
<comment type="caution">
    <text evidence="2">The sequence shown here is derived from an EMBL/GenBank/DDBJ whole genome shotgun (WGS) entry which is preliminary data.</text>
</comment>
<evidence type="ECO:0000313" key="2">
    <source>
        <dbReference type="EMBL" id="CAH2268254.1"/>
    </source>
</evidence>
<evidence type="ECO:0000313" key="3">
    <source>
        <dbReference type="Proteomes" id="UP000838756"/>
    </source>
</evidence>
<sequence length="153" mass="18541">MLNYGFIMYVAHKPLHSALTSPCSFQYKPLDKHISLVEDHKFQIHFSSIDEAPSGRARLHRPERLEEEYYPRDQYQRYPRDYPREYHEGYSHDYPHGDPYEREREAYGHDYTRDYPRDYPREPYPPREERGARPRDRETSEEYGASRRALNAV</sequence>
<protein>
    <submittedName>
        <fullName evidence="2">Jg15887 protein</fullName>
    </submittedName>
</protein>
<dbReference type="Proteomes" id="UP000838756">
    <property type="component" value="Unassembled WGS sequence"/>
</dbReference>
<name>A0A8S4SLR7_9NEOP</name>
<keyword evidence="3" id="KW-1185">Reference proteome</keyword>
<gene>
    <name evidence="2" type="primary">jg15887</name>
    <name evidence="2" type="ORF">PAEG_LOCUS26644</name>
</gene>